<evidence type="ECO:0000256" key="3">
    <source>
        <dbReference type="ARBA" id="ARBA00023125"/>
    </source>
</evidence>
<dbReference type="AlphaFoldDB" id="A0A1M6E2Q0"/>
<sequence length="375" mass="42810">MSKTRLGDICTIIKGTKVEQTEQDCNSIRYIQIEDLRSNECIKYCEKKEHYVIANPRDIIIAWDGANAGTVGFGLSGAIGSTLAIIRLNREDFDTRFLGMLLRKKFNYLRSNCTGATIPHINRRSLEEIKIPLLPLETQKQIAKTLDTISELLSLRKQQLAELNNLTKSIFYDMFGDPATNEKGWDIGTIRDIVADVKYGTSKPAQEKGKFIYLRMNNITYDGDMDYSDIKYIDLPEHEVEKYLVKKGDVLFNRTNSKELVGKTAVFKNDTPMVIAGYIIRIRVNERADPEFLSAILNSRYGKETLYGMCKAIIGQANINAQELQNIRIFIPPISLQKQFATIVCKIEEQKSLVRKAIQETQLLFDSLMSQYFDE</sequence>
<dbReference type="PANTHER" id="PTHR30408">
    <property type="entry name" value="TYPE-1 RESTRICTION ENZYME ECOKI SPECIFICITY PROTEIN"/>
    <property type="match status" value="1"/>
</dbReference>
<dbReference type="Proteomes" id="UP000324781">
    <property type="component" value="Unassembled WGS sequence"/>
</dbReference>
<protein>
    <submittedName>
        <fullName evidence="5">Type I restriction enzyme, S subunit</fullName>
    </submittedName>
</protein>
<dbReference type="CDD" id="cd17263">
    <property type="entry name" value="RMtype1_S_AbaB8300I-TRD1-CR1_like"/>
    <property type="match status" value="1"/>
</dbReference>
<dbReference type="SUPFAM" id="SSF116734">
    <property type="entry name" value="DNA methylase specificity domain"/>
    <property type="match status" value="2"/>
</dbReference>
<dbReference type="GO" id="GO:0003677">
    <property type="term" value="F:DNA binding"/>
    <property type="evidence" value="ECO:0007669"/>
    <property type="project" value="UniProtKB-KW"/>
</dbReference>
<dbReference type="InterPro" id="IPR044946">
    <property type="entry name" value="Restrct_endonuc_typeI_TRD_sf"/>
</dbReference>
<evidence type="ECO:0000313" key="5">
    <source>
        <dbReference type="EMBL" id="SHI79673.1"/>
    </source>
</evidence>
<dbReference type="PANTHER" id="PTHR30408:SF12">
    <property type="entry name" value="TYPE I RESTRICTION ENZYME MJAVIII SPECIFICITY SUBUNIT"/>
    <property type="match status" value="1"/>
</dbReference>
<evidence type="ECO:0000256" key="1">
    <source>
        <dbReference type="ARBA" id="ARBA00010923"/>
    </source>
</evidence>
<dbReference type="Pfam" id="PF01420">
    <property type="entry name" value="Methylase_S"/>
    <property type="match status" value="2"/>
</dbReference>
<dbReference type="EMBL" id="FQZP01000010">
    <property type="protein sequence ID" value="SHI79673.1"/>
    <property type="molecule type" value="Genomic_DNA"/>
</dbReference>
<keyword evidence="3" id="KW-0238">DNA-binding</keyword>
<dbReference type="CDD" id="cd17524">
    <property type="entry name" value="RMtype1_S_EcoUTORF5051P-TRD2-CR2_like"/>
    <property type="match status" value="1"/>
</dbReference>
<evidence type="ECO:0000259" key="4">
    <source>
        <dbReference type="Pfam" id="PF01420"/>
    </source>
</evidence>
<keyword evidence="6" id="KW-1185">Reference proteome</keyword>
<comment type="similarity">
    <text evidence="1">Belongs to the type-I restriction system S methylase family.</text>
</comment>
<gene>
    <name evidence="5" type="ORF">SAMN05444373_101016</name>
</gene>
<keyword evidence="2" id="KW-0680">Restriction system</keyword>
<name>A0A1M6E2Q0_9FIRM</name>
<evidence type="ECO:0000256" key="2">
    <source>
        <dbReference type="ARBA" id="ARBA00022747"/>
    </source>
</evidence>
<dbReference type="Gene3D" id="3.90.220.20">
    <property type="entry name" value="DNA methylase specificity domains"/>
    <property type="match status" value="2"/>
</dbReference>
<dbReference type="InterPro" id="IPR052021">
    <property type="entry name" value="Type-I_RS_S_subunit"/>
</dbReference>
<dbReference type="RefSeq" id="WP_243133194.1">
    <property type="nucleotide sequence ID" value="NZ_DAONMB010000044.1"/>
</dbReference>
<proteinExistence type="inferred from homology"/>
<dbReference type="GO" id="GO:0009307">
    <property type="term" value="P:DNA restriction-modification system"/>
    <property type="evidence" value="ECO:0007669"/>
    <property type="project" value="UniProtKB-KW"/>
</dbReference>
<reference evidence="5 6" key="1">
    <citation type="submission" date="2016-11" db="EMBL/GenBank/DDBJ databases">
        <authorList>
            <person name="Varghese N."/>
            <person name="Submissions S."/>
        </authorList>
    </citation>
    <scope>NUCLEOTIDE SEQUENCE [LARGE SCALE GENOMIC DNA]</scope>
    <source>
        <strain evidence="5 6">DSM 19027</strain>
    </source>
</reference>
<dbReference type="InterPro" id="IPR000055">
    <property type="entry name" value="Restrct_endonuc_typeI_TRD"/>
</dbReference>
<evidence type="ECO:0000313" key="6">
    <source>
        <dbReference type="Proteomes" id="UP000324781"/>
    </source>
</evidence>
<feature type="domain" description="Type I restriction modification DNA specificity" evidence="4">
    <location>
        <begin position="4"/>
        <end position="164"/>
    </location>
</feature>
<feature type="domain" description="Type I restriction modification DNA specificity" evidence="4">
    <location>
        <begin position="183"/>
        <end position="358"/>
    </location>
</feature>
<organism evidence="5 6">
    <name type="scientific">Thermoclostridium caenicola</name>
    <dbReference type="NCBI Taxonomy" id="659425"/>
    <lineage>
        <taxon>Bacteria</taxon>
        <taxon>Bacillati</taxon>
        <taxon>Bacillota</taxon>
        <taxon>Clostridia</taxon>
        <taxon>Eubacteriales</taxon>
        <taxon>Oscillospiraceae</taxon>
        <taxon>Thermoclostridium</taxon>
    </lineage>
</organism>
<accession>A0A1M6E2Q0</accession>